<dbReference type="PANTHER" id="PTHR11806">
    <property type="entry name" value="GLUCOSE INHIBITED DIVISION PROTEIN A"/>
    <property type="match status" value="1"/>
</dbReference>
<dbReference type="InterPro" id="IPR036188">
    <property type="entry name" value="FAD/NAD-bd_sf"/>
</dbReference>
<comment type="subcellular location">
    <subcellularLocation>
        <location evidence="11">Cytoplasm</location>
    </subcellularLocation>
</comment>
<dbReference type="KEGG" id="hbs:IPV69_18680"/>
<dbReference type="InterPro" id="IPR049312">
    <property type="entry name" value="GIDA_C_N"/>
</dbReference>
<sequence length="670" mass="72858">MSMHFDIVVIGGGHAGAEAAWAAGRMGASVALVTLDPARTGQMSCNPAIGGLAKGQMVREIDALGGLMGLAIDATGIQFRMLNRSKGPAVWGPRAQADKYKYAVEVQRLLSRCKNITIVRGEVAEIETGKDDVATIGDEPSRSEPSSVIPASAVSRVTGIQLADGTRISCRAVVVGSGTFLRGLMHTGEHKSEGGRVGEAAARGLSGCLARLGLELGRLKTGTPPRLDARTIDFSRFEAQPGDEEPAPFSYLNEYRGGAPRIDDGELRIADSASTPPSIVDPQSSTGRRRSLTGNPWSPPLRQVQCWIGATNEQIHQIIRANLHRAPMYSGQIEGTGPRYCPSIEDKVVRFADKQSHHIFLEPEGLDTDEIYCNGISTSLPSDVQEQMIRLIPGLENATILRHGYAVEYDMVWPTQIRSTLETKSVRGLFLAGQINGTSGYEEAGAQGLVAGVNAARYAAGTDPDFVLRRDEAYIGVLIDDLVTKPPIEPYRMFTSRAEHRLQLRADNADERLTPVGRRLGLVDDERWQAFESRQAAIAGAQAVLASVRVEGTLLGEWLRRPDVTWQSVVARHAPLADVPTDVSRLVEIRAKYSGYVARQDKQIERMTQLEQKLIPDWIDYASVTGLRNEARQKLTKFTPRSLGQALRISGITPADVTVLAIHLTKSRHG</sequence>
<dbReference type="InterPro" id="IPR026904">
    <property type="entry name" value="MnmG_C"/>
</dbReference>
<comment type="similarity">
    <text evidence="3 11">Belongs to the MnmG family.</text>
</comment>
<evidence type="ECO:0000256" key="8">
    <source>
        <dbReference type="ARBA" id="ARBA00023027"/>
    </source>
</evidence>
<evidence type="ECO:0000256" key="1">
    <source>
        <dbReference type="ARBA" id="ARBA00001974"/>
    </source>
</evidence>
<proteinExistence type="inferred from homology"/>
<evidence type="ECO:0000256" key="6">
    <source>
        <dbReference type="ARBA" id="ARBA00022694"/>
    </source>
</evidence>
<evidence type="ECO:0000256" key="10">
    <source>
        <dbReference type="ARBA" id="ARBA00031800"/>
    </source>
</evidence>
<evidence type="ECO:0000256" key="3">
    <source>
        <dbReference type="ARBA" id="ARBA00007653"/>
    </source>
</evidence>
<dbReference type="GO" id="GO:0005829">
    <property type="term" value="C:cytosol"/>
    <property type="evidence" value="ECO:0007669"/>
    <property type="project" value="TreeGrafter"/>
</dbReference>
<dbReference type="Proteomes" id="UP000593765">
    <property type="component" value="Chromosome"/>
</dbReference>
<keyword evidence="8 11" id="KW-0520">NAD</keyword>
<feature type="region of interest" description="Disordered" evidence="12">
    <location>
        <begin position="271"/>
        <end position="296"/>
    </location>
</feature>
<name>A0A7M2WRU4_9BACT</name>
<dbReference type="InterPro" id="IPR044920">
    <property type="entry name" value="MnmG_C_subdom_sf"/>
</dbReference>
<dbReference type="Gene3D" id="1.10.150.570">
    <property type="entry name" value="GidA associated domain, C-terminal subdomain"/>
    <property type="match status" value="1"/>
</dbReference>
<keyword evidence="5 11" id="KW-0285">Flavoprotein</keyword>
<feature type="binding site" evidence="11">
    <location>
        <begin position="11"/>
        <end position="16"/>
    </location>
    <ligand>
        <name>FAD</name>
        <dbReference type="ChEBI" id="CHEBI:57692"/>
    </ligand>
</feature>
<evidence type="ECO:0000313" key="15">
    <source>
        <dbReference type="Proteomes" id="UP000593765"/>
    </source>
</evidence>
<dbReference type="Pfam" id="PF01134">
    <property type="entry name" value="GIDA"/>
    <property type="match status" value="2"/>
</dbReference>
<dbReference type="InterPro" id="IPR047001">
    <property type="entry name" value="MnmG_C_subdom"/>
</dbReference>
<comment type="cofactor">
    <cofactor evidence="1 11">
        <name>FAD</name>
        <dbReference type="ChEBI" id="CHEBI:57692"/>
    </cofactor>
</comment>
<keyword evidence="7 11" id="KW-0274">FAD</keyword>
<evidence type="ECO:0000256" key="5">
    <source>
        <dbReference type="ARBA" id="ARBA00022630"/>
    </source>
</evidence>
<dbReference type="PROSITE" id="PS01280">
    <property type="entry name" value="GIDA_1"/>
    <property type="match status" value="1"/>
</dbReference>
<dbReference type="InterPro" id="IPR002218">
    <property type="entry name" value="MnmG-rel"/>
</dbReference>
<keyword evidence="6 11" id="KW-0819">tRNA processing</keyword>
<feature type="binding site" evidence="11">
    <location>
        <begin position="337"/>
        <end position="351"/>
    </location>
    <ligand>
        <name>NAD(+)</name>
        <dbReference type="ChEBI" id="CHEBI:57540"/>
    </ligand>
</feature>
<comment type="subunit">
    <text evidence="9 11">Homodimer. Heterotetramer of two MnmE and two MnmG subunits.</text>
</comment>
<dbReference type="InterPro" id="IPR020595">
    <property type="entry name" value="MnmG-rel_CS"/>
</dbReference>
<dbReference type="Gene3D" id="3.50.50.60">
    <property type="entry name" value="FAD/NAD(P)-binding domain"/>
    <property type="match status" value="2"/>
</dbReference>
<dbReference type="FunFam" id="1.10.150.570:FF:000001">
    <property type="entry name" value="tRNA uridine 5-carboxymethylaminomethyl modification enzyme MnmG"/>
    <property type="match status" value="1"/>
</dbReference>
<gene>
    <name evidence="11 14" type="primary">mnmG</name>
    <name evidence="11" type="synonym">gidA</name>
    <name evidence="14" type="ORF">IPV69_18680</name>
</gene>
<feature type="compositionally biased region" description="Polar residues" evidence="12">
    <location>
        <begin position="272"/>
        <end position="296"/>
    </location>
</feature>
<dbReference type="InterPro" id="IPR040131">
    <property type="entry name" value="MnmG_N"/>
</dbReference>
<reference evidence="14 15" key="1">
    <citation type="submission" date="2020-10" db="EMBL/GenBank/DDBJ databases">
        <title>Wide distribution of Phycisphaera-like planctomycetes from WD2101 soil group in peatlands and genome analysis of the first cultivated representative.</title>
        <authorList>
            <person name="Dedysh S.N."/>
            <person name="Beletsky A.V."/>
            <person name="Ivanova A."/>
            <person name="Kulichevskaya I.S."/>
            <person name="Suzina N.E."/>
            <person name="Philippov D.A."/>
            <person name="Rakitin A.L."/>
            <person name="Mardanov A.V."/>
            <person name="Ravin N.V."/>
        </authorList>
    </citation>
    <scope>NUCLEOTIDE SEQUENCE [LARGE SCALE GENOMIC DNA]</scope>
    <source>
        <strain evidence="14 15">M1803</strain>
    </source>
</reference>
<evidence type="ECO:0000313" key="14">
    <source>
        <dbReference type="EMBL" id="QOV88265.1"/>
    </source>
</evidence>
<keyword evidence="15" id="KW-1185">Reference proteome</keyword>
<keyword evidence="11" id="KW-0963">Cytoplasm</keyword>
<dbReference type="RefSeq" id="WP_206291240.1">
    <property type="nucleotide sequence ID" value="NZ_CP063458.1"/>
</dbReference>
<dbReference type="HAMAP" id="MF_00129">
    <property type="entry name" value="MnmG_GidA"/>
    <property type="match status" value="1"/>
</dbReference>
<evidence type="ECO:0000256" key="2">
    <source>
        <dbReference type="ARBA" id="ARBA00003717"/>
    </source>
</evidence>
<evidence type="ECO:0000256" key="11">
    <source>
        <dbReference type="HAMAP-Rule" id="MF_00129"/>
    </source>
</evidence>
<dbReference type="SMART" id="SM01228">
    <property type="entry name" value="GIDA_assoc_3"/>
    <property type="match status" value="1"/>
</dbReference>
<comment type="caution">
    <text evidence="11">Lacks conserved residue(s) required for the propagation of feature annotation.</text>
</comment>
<evidence type="ECO:0000256" key="9">
    <source>
        <dbReference type="ARBA" id="ARBA00025948"/>
    </source>
</evidence>
<dbReference type="PANTHER" id="PTHR11806:SF0">
    <property type="entry name" value="PROTEIN MTO1 HOMOLOG, MITOCHONDRIAL"/>
    <property type="match status" value="1"/>
</dbReference>
<dbReference type="Pfam" id="PF21680">
    <property type="entry name" value="GIDA_C_1st"/>
    <property type="match status" value="1"/>
</dbReference>
<dbReference type="FunFam" id="3.50.50.60:FF:000002">
    <property type="entry name" value="tRNA uridine 5-carboxymethylaminomethyl modification enzyme MnmG"/>
    <property type="match status" value="1"/>
</dbReference>
<evidence type="ECO:0000256" key="4">
    <source>
        <dbReference type="ARBA" id="ARBA00020461"/>
    </source>
</evidence>
<comment type="function">
    <text evidence="2 11">NAD-binding protein involved in the addition of a carboxymethylaminomethyl (cmnm) group at the wobble position (U34) of certain tRNAs, forming tRNA-cmnm(5)s(2)U34.</text>
</comment>
<evidence type="ECO:0000259" key="13">
    <source>
        <dbReference type="SMART" id="SM01228"/>
    </source>
</evidence>
<dbReference type="EMBL" id="CP063458">
    <property type="protein sequence ID" value="QOV88265.1"/>
    <property type="molecule type" value="Genomic_DNA"/>
</dbReference>
<dbReference type="InterPro" id="IPR004416">
    <property type="entry name" value="MnmG"/>
</dbReference>
<dbReference type="GO" id="GO:0030488">
    <property type="term" value="P:tRNA methylation"/>
    <property type="evidence" value="ECO:0007669"/>
    <property type="project" value="TreeGrafter"/>
</dbReference>
<evidence type="ECO:0000256" key="7">
    <source>
        <dbReference type="ARBA" id="ARBA00022827"/>
    </source>
</evidence>
<organism evidence="14 15">
    <name type="scientific">Humisphaera borealis</name>
    <dbReference type="NCBI Taxonomy" id="2807512"/>
    <lineage>
        <taxon>Bacteria</taxon>
        <taxon>Pseudomonadati</taxon>
        <taxon>Planctomycetota</taxon>
        <taxon>Phycisphaerae</taxon>
        <taxon>Tepidisphaerales</taxon>
        <taxon>Tepidisphaeraceae</taxon>
        <taxon>Humisphaera</taxon>
    </lineage>
</organism>
<feature type="domain" description="tRNA uridine 5-carboxymethylaminomethyl modification enzyme C-terminal subdomain" evidence="13">
    <location>
        <begin position="591"/>
        <end position="662"/>
    </location>
</feature>
<dbReference type="SUPFAM" id="SSF51905">
    <property type="entry name" value="FAD/NAD(P)-binding domain"/>
    <property type="match status" value="1"/>
</dbReference>
<dbReference type="GO" id="GO:0002098">
    <property type="term" value="P:tRNA wobble uridine modification"/>
    <property type="evidence" value="ECO:0007669"/>
    <property type="project" value="InterPro"/>
</dbReference>
<dbReference type="PROSITE" id="PS01281">
    <property type="entry name" value="GIDA_2"/>
    <property type="match status" value="1"/>
</dbReference>
<dbReference type="AlphaFoldDB" id="A0A7M2WRU4"/>
<dbReference type="GO" id="GO:0050660">
    <property type="term" value="F:flavin adenine dinucleotide binding"/>
    <property type="evidence" value="ECO:0007669"/>
    <property type="project" value="UniProtKB-UniRule"/>
</dbReference>
<accession>A0A7M2WRU4</accession>
<dbReference type="Pfam" id="PF13932">
    <property type="entry name" value="SAM_GIDA_C"/>
    <property type="match status" value="1"/>
</dbReference>
<protein>
    <recommendedName>
        <fullName evidence="4 11">tRNA uridine 5-carboxymethylaminomethyl modification enzyme MnmG</fullName>
    </recommendedName>
    <alternativeName>
        <fullName evidence="10 11">Glucose-inhibited division protein A</fullName>
    </alternativeName>
</protein>
<dbReference type="Gene3D" id="1.10.10.1800">
    <property type="entry name" value="tRNA uridine 5-carboxymethylaminomethyl modification enzyme MnmG/GidA"/>
    <property type="match status" value="1"/>
</dbReference>
<evidence type="ECO:0000256" key="12">
    <source>
        <dbReference type="SAM" id="MobiDB-lite"/>
    </source>
</evidence>